<organism evidence="1 2">
    <name type="scientific">Thiosulfativibrio zosterae</name>
    <dbReference type="NCBI Taxonomy" id="2675053"/>
    <lineage>
        <taxon>Bacteria</taxon>
        <taxon>Pseudomonadati</taxon>
        <taxon>Pseudomonadota</taxon>
        <taxon>Gammaproteobacteria</taxon>
        <taxon>Thiotrichales</taxon>
        <taxon>Piscirickettsiaceae</taxon>
        <taxon>Thiosulfativibrio</taxon>
    </lineage>
</organism>
<gene>
    <name evidence="1" type="ORF">THMIRHAT_19920</name>
</gene>
<reference evidence="2" key="1">
    <citation type="submission" date="2019-11" db="EMBL/GenBank/DDBJ databases">
        <title>Isolation and characterization of two novel species in the genus Thiomicrorhabdus.</title>
        <authorList>
            <person name="Mochizuki J."/>
            <person name="Kojima H."/>
            <person name="Fukui M."/>
        </authorList>
    </citation>
    <scope>NUCLEOTIDE SEQUENCE [LARGE SCALE GENOMIC DNA]</scope>
    <source>
        <strain evidence="2">AkT22</strain>
    </source>
</reference>
<sequence>MNMAKQSFMNFMQTQPSVIKILGMMLLTLLLWSCGTPTPQETIVRSVQVGWPEWILKTPEDSQHFYAVSSATVENNDVNLAYSKAVWAAQTELKSQMQLAIKKIQIGNDWADSQQTFDNQDLEAQLRSLVRQKLTPDKNIRFSYKTEETYVDIENRKFFVLVSLAKSDILNNLNERANLLESQLKDYKHAIHKGSTLAQLMSLSPVLPTLEELKLLNEISLTFGAPLPPLKKQLLADLMNDQITRLFSGLVFSVDALTAETEKLELALTLALQNSGLTVSARRPDLLLKYYIEIETEIVDKSTKVSLDTDIEMINRDSSNFENFNRSVAAENLIPEAAQANAFDQLAIELKQTITQKLENYVEEVNRLNYGR</sequence>
<evidence type="ECO:0008006" key="3">
    <source>
        <dbReference type="Google" id="ProtNLM"/>
    </source>
</evidence>
<dbReference type="KEGG" id="tzo:THMIRHAT_19920"/>
<evidence type="ECO:0000313" key="1">
    <source>
        <dbReference type="EMBL" id="BBP44246.1"/>
    </source>
</evidence>
<name>A0A6F8PQ87_9GAMM</name>
<keyword evidence="2" id="KW-1185">Reference proteome</keyword>
<protein>
    <recommendedName>
        <fullName evidence="3">LPP20 lipoprotein</fullName>
    </recommendedName>
</protein>
<dbReference type="EMBL" id="AP021888">
    <property type="protein sequence ID" value="BBP44246.1"/>
    <property type="molecule type" value="Genomic_DNA"/>
</dbReference>
<evidence type="ECO:0000313" key="2">
    <source>
        <dbReference type="Proteomes" id="UP000501466"/>
    </source>
</evidence>
<accession>A0A6F8PQ87</accession>
<proteinExistence type="predicted"/>
<dbReference type="Proteomes" id="UP000501466">
    <property type="component" value="Chromosome"/>
</dbReference>
<dbReference type="AlphaFoldDB" id="A0A6F8PQ87"/>